<dbReference type="PROSITE" id="PS50928">
    <property type="entry name" value="ABC_TM1"/>
    <property type="match status" value="1"/>
</dbReference>
<evidence type="ECO:0000313" key="16">
    <source>
        <dbReference type="Proteomes" id="UP000440513"/>
    </source>
</evidence>
<evidence type="ECO:0000313" key="15">
    <source>
        <dbReference type="EMBL" id="MST66242.1"/>
    </source>
</evidence>
<reference evidence="15 16" key="1">
    <citation type="submission" date="2019-08" db="EMBL/GenBank/DDBJ databases">
        <title>In-depth cultivation of the pig gut microbiome towards novel bacterial diversity and tailored functional studies.</title>
        <authorList>
            <person name="Wylensek D."/>
            <person name="Hitch T.C.A."/>
            <person name="Clavel T."/>
        </authorList>
    </citation>
    <scope>NUCLEOTIDE SEQUENCE [LARGE SCALE GENOMIC DNA]</scope>
    <source>
        <strain evidence="15 16">BSM-380-WT-5A</strain>
    </source>
</reference>
<keyword evidence="9 13" id="KW-0472">Membrane</keyword>
<feature type="transmembrane region" description="Helical" evidence="13">
    <location>
        <begin position="157"/>
        <end position="184"/>
    </location>
</feature>
<keyword evidence="3" id="KW-1003">Cell membrane</keyword>
<feature type="transmembrane region" description="Helical" evidence="13">
    <location>
        <begin position="258"/>
        <end position="281"/>
    </location>
</feature>
<evidence type="ECO:0000256" key="10">
    <source>
        <dbReference type="ARBA" id="ARBA00024202"/>
    </source>
</evidence>
<organism evidence="15 16">
    <name type="scientific">Oliverpabstia intestinalis</name>
    <dbReference type="NCBI Taxonomy" id="2606633"/>
    <lineage>
        <taxon>Bacteria</taxon>
        <taxon>Bacillati</taxon>
        <taxon>Bacillota</taxon>
        <taxon>Clostridia</taxon>
        <taxon>Lachnospirales</taxon>
        <taxon>Lachnospiraceae</taxon>
        <taxon>Oliverpabstia</taxon>
    </lineage>
</organism>
<keyword evidence="16" id="KW-1185">Reference proteome</keyword>
<evidence type="ECO:0000256" key="4">
    <source>
        <dbReference type="ARBA" id="ARBA00022596"/>
    </source>
</evidence>
<evidence type="ECO:0000256" key="1">
    <source>
        <dbReference type="ARBA" id="ARBA00004651"/>
    </source>
</evidence>
<feature type="transmembrane region" description="Helical" evidence="13">
    <location>
        <begin position="29"/>
        <end position="49"/>
    </location>
</feature>
<accession>A0A7X2P2E7</accession>
<keyword evidence="7" id="KW-0406">Ion transport</keyword>
<dbReference type="PANTHER" id="PTHR43163:SF6">
    <property type="entry name" value="DIPEPTIDE TRANSPORT SYSTEM PERMEASE PROTEIN DPPB-RELATED"/>
    <property type="match status" value="1"/>
</dbReference>
<protein>
    <recommendedName>
        <fullName evidence="12">Nickel import system permease protein NikB</fullName>
    </recommendedName>
</protein>
<evidence type="ECO:0000256" key="13">
    <source>
        <dbReference type="RuleBase" id="RU363032"/>
    </source>
</evidence>
<dbReference type="NCBIfam" id="NF045470">
    <property type="entry name" value="Opp2B"/>
    <property type="match status" value="1"/>
</dbReference>
<keyword evidence="2 13" id="KW-0813">Transport</keyword>
<keyword evidence="8" id="KW-0921">Nickel transport</keyword>
<dbReference type="SUPFAM" id="SSF161098">
    <property type="entry name" value="MetI-like"/>
    <property type="match status" value="1"/>
</dbReference>
<dbReference type="Pfam" id="PF19300">
    <property type="entry name" value="BPD_transp_1_N"/>
    <property type="match status" value="1"/>
</dbReference>
<dbReference type="Pfam" id="PF00528">
    <property type="entry name" value="BPD_transp_1"/>
    <property type="match status" value="1"/>
</dbReference>
<dbReference type="GO" id="GO:0015099">
    <property type="term" value="F:nickel cation transmembrane transporter activity"/>
    <property type="evidence" value="ECO:0007669"/>
    <property type="project" value="InterPro"/>
</dbReference>
<dbReference type="GO" id="GO:0005886">
    <property type="term" value="C:plasma membrane"/>
    <property type="evidence" value="ECO:0007669"/>
    <property type="project" value="UniProtKB-SubCell"/>
</dbReference>
<sequence>MPLHDKVTCIFCKKKGVNDLNKKQILMRLLQIIVVLFGISFITFGLTYMSPGDPVRNMYSANGIMPTEEMVEQTREEMGLNDPFFVQYGRWLGNCLQGDFGKSYSLNKPVTELLAERLWPTLKLTLMAILLMLVLSIPLGMASALKKNTWIDYLVRGITFIGCAMPNFWVGLLLMMAFCVYFQIFPVISSAGDFKSLFLPALTLAIAMTSKYTRQVRTAVLDELSQDYVIGAQARGVKWSRIVWCNVFPNSLLPLITMFGLSIGSLLGGTAVVEVIFSYPGLGNLAVSAITSSDYNLIQGYVLWLALIYMVINLIVDASYVYIDPRMRLKE</sequence>
<name>A0A7X2P2E7_9FIRM</name>
<evidence type="ECO:0000259" key="14">
    <source>
        <dbReference type="PROSITE" id="PS50928"/>
    </source>
</evidence>
<dbReference type="CDD" id="cd06261">
    <property type="entry name" value="TM_PBP2"/>
    <property type="match status" value="1"/>
</dbReference>
<evidence type="ECO:0000256" key="12">
    <source>
        <dbReference type="ARBA" id="ARBA00044774"/>
    </source>
</evidence>
<evidence type="ECO:0000256" key="7">
    <source>
        <dbReference type="ARBA" id="ARBA00023065"/>
    </source>
</evidence>
<comment type="similarity">
    <text evidence="10">Belongs to the binding-protein-dependent transport system permease family. OppBC subfamily.</text>
</comment>
<dbReference type="Proteomes" id="UP000440513">
    <property type="component" value="Unassembled WGS sequence"/>
</dbReference>
<dbReference type="InterPro" id="IPR050045">
    <property type="entry name" value="Opp2B"/>
</dbReference>
<evidence type="ECO:0000256" key="9">
    <source>
        <dbReference type="ARBA" id="ARBA00023136"/>
    </source>
</evidence>
<feature type="transmembrane region" description="Helical" evidence="13">
    <location>
        <begin position="196"/>
        <end position="213"/>
    </location>
</feature>
<gene>
    <name evidence="15" type="ORF">FYJ57_05750</name>
</gene>
<dbReference type="EMBL" id="VUMS01000008">
    <property type="protein sequence ID" value="MST66242.1"/>
    <property type="molecule type" value="Genomic_DNA"/>
</dbReference>
<keyword evidence="6 13" id="KW-1133">Transmembrane helix</keyword>
<dbReference type="PANTHER" id="PTHR43163">
    <property type="entry name" value="DIPEPTIDE TRANSPORT SYSTEM PERMEASE PROTEIN DPPB-RELATED"/>
    <property type="match status" value="1"/>
</dbReference>
<keyword evidence="5 13" id="KW-0812">Transmembrane</keyword>
<evidence type="ECO:0000256" key="6">
    <source>
        <dbReference type="ARBA" id="ARBA00022989"/>
    </source>
</evidence>
<evidence type="ECO:0000256" key="3">
    <source>
        <dbReference type="ARBA" id="ARBA00022475"/>
    </source>
</evidence>
<evidence type="ECO:0000256" key="8">
    <source>
        <dbReference type="ARBA" id="ARBA00023112"/>
    </source>
</evidence>
<evidence type="ECO:0000256" key="2">
    <source>
        <dbReference type="ARBA" id="ARBA00022448"/>
    </source>
</evidence>
<keyword evidence="4" id="KW-0533">Nickel</keyword>
<evidence type="ECO:0000256" key="11">
    <source>
        <dbReference type="ARBA" id="ARBA00038669"/>
    </source>
</evidence>
<dbReference type="InterPro" id="IPR035906">
    <property type="entry name" value="MetI-like_sf"/>
</dbReference>
<feature type="transmembrane region" description="Helical" evidence="13">
    <location>
        <begin position="124"/>
        <end position="145"/>
    </location>
</feature>
<dbReference type="Gene3D" id="1.10.3720.10">
    <property type="entry name" value="MetI-like"/>
    <property type="match status" value="1"/>
</dbReference>
<dbReference type="AlphaFoldDB" id="A0A7X2P2E7"/>
<comment type="subcellular location">
    <subcellularLocation>
        <location evidence="1 13">Cell membrane</location>
        <topology evidence="1 13">Multi-pass membrane protein</topology>
    </subcellularLocation>
</comment>
<dbReference type="InterPro" id="IPR045621">
    <property type="entry name" value="BPD_transp_1_N"/>
</dbReference>
<evidence type="ECO:0000256" key="5">
    <source>
        <dbReference type="ARBA" id="ARBA00022692"/>
    </source>
</evidence>
<feature type="domain" description="ABC transmembrane type-1" evidence="14">
    <location>
        <begin position="118"/>
        <end position="320"/>
    </location>
</feature>
<comment type="subunit">
    <text evidence="11">The complex is composed of two ATP-binding proteins (NikD and NikE), two transmembrane proteins (NikB and NikC) and a solute-binding protein (NikA).</text>
</comment>
<feature type="transmembrane region" description="Helical" evidence="13">
    <location>
        <begin position="301"/>
        <end position="323"/>
    </location>
</feature>
<proteinExistence type="inferred from homology"/>
<comment type="caution">
    <text evidence="15">The sequence shown here is derived from an EMBL/GenBank/DDBJ whole genome shotgun (WGS) entry which is preliminary data.</text>
</comment>
<dbReference type="InterPro" id="IPR000515">
    <property type="entry name" value="MetI-like"/>
</dbReference>